<reference evidence="1" key="1">
    <citation type="submission" date="2018-05" db="EMBL/GenBank/DDBJ databases">
        <authorList>
            <person name="Lanie J.A."/>
            <person name="Ng W.-L."/>
            <person name="Kazmierczak K.M."/>
            <person name="Andrzejewski T.M."/>
            <person name="Davidsen T.M."/>
            <person name="Wayne K.J."/>
            <person name="Tettelin H."/>
            <person name="Glass J.I."/>
            <person name="Rusch D."/>
            <person name="Podicherti R."/>
            <person name="Tsui H.-C.T."/>
            <person name="Winkler M.E."/>
        </authorList>
    </citation>
    <scope>NUCLEOTIDE SEQUENCE</scope>
</reference>
<dbReference type="PANTHER" id="PTHR37326:SF1">
    <property type="entry name" value="BLL3975 PROTEIN"/>
    <property type="match status" value="1"/>
</dbReference>
<gene>
    <name evidence="1" type="ORF">METZ01_LOCUS301738</name>
</gene>
<name>A0A382MIS6_9ZZZZ</name>
<dbReference type="AlphaFoldDB" id="A0A382MIS6"/>
<protein>
    <recommendedName>
        <fullName evidence="2">Succinylglutamate desuccinylase</fullName>
    </recommendedName>
</protein>
<evidence type="ECO:0008006" key="2">
    <source>
        <dbReference type="Google" id="ProtNLM"/>
    </source>
</evidence>
<sequence>MSSKLTIGTVNVAPGEKAYGGIETNTSVFGEKEIIPIIVVRGKKDGPILWLNGATHGDEPEGPYSIFMALDDIDPESLAGTVVAVPVMNV</sequence>
<dbReference type="GO" id="GO:0016788">
    <property type="term" value="F:hydrolase activity, acting on ester bonds"/>
    <property type="evidence" value="ECO:0007669"/>
    <property type="project" value="InterPro"/>
</dbReference>
<proteinExistence type="predicted"/>
<dbReference type="Gene3D" id="3.40.630.10">
    <property type="entry name" value="Zn peptidases"/>
    <property type="match status" value="1"/>
</dbReference>
<accession>A0A382MIS6</accession>
<dbReference type="GO" id="GO:0046872">
    <property type="term" value="F:metal ion binding"/>
    <property type="evidence" value="ECO:0007669"/>
    <property type="project" value="UniProtKB-KW"/>
</dbReference>
<dbReference type="PANTHER" id="PTHR37326">
    <property type="entry name" value="BLL3975 PROTEIN"/>
    <property type="match status" value="1"/>
</dbReference>
<organism evidence="1">
    <name type="scientific">marine metagenome</name>
    <dbReference type="NCBI Taxonomy" id="408172"/>
    <lineage>
        <taxon>unclassified sequences</taxon>
        <taxon>metagenomes</taxon>
        <taxon>ecological metagenomes</taxon>
    </lineage>
</organism>
<dbReference type="EMBL" id="UINC01094006">
    <property type="protein sequence ID" value="SVC48884.1"/>
    <property type="molecule type" value="Genomic_DNA"/>
</dbReference>
<dbReference type="SUPFAM" id="SSF53187">
    <property type="entry name" value="Zn-dependent exopeptidases"/>
    <property type="match status" value="1"/>
</dbReference>
<feature type="non-terminal residue" evidence="1">
    <location>
        <position position="90"/>
    </location>
</feature>
<dbReference type="InterPro" id="IPR053138">
    <property type="entry name" value="N-alpha-Ac-DABA_deacetylase"/>
</dbReference>
<evidence type="ECO:0000313" key="1">
    <source>
        <dbReference type="EMBL" id="SVC48884.1"/>
    </source>
</evidence>